<keyword evidence="1" id="KW-0812">Transmembrane</keyword>
<evidence type="ECO:0000256" key="1">
    <source>
        <dbReference type="SAM" id="Phobius"/>
    </source>
</evidence>
<reference evidence="2" key="1">
    <citation type="submission" date="2019-11" db="EMBL/GenBank/DDBJ databases">
        <authorList>
            <person name="Feng L."/>
        </authorList>
    </citation>
    <scope>NUCLEOTIDE SEQUENCE</scope>
    <source>
        <strain evidence="2">BhanseniiLFYP23</strain>
    </source>
</reference>
<dbReference type="InterPro" id="IPR018770">
    <property type="entry name" value="ChloroindolylP_hydrolase"/>
</dbReference>
<dbReference type="RefSeq" id="WP_003022675.1">
    <property type="nucleotide sequence ID" value="NZ_CACRSY010000008.1"/>
</dbReference>
<dbReference type="EMBL" id="CACRSY010000008">
    <property type="protein sequence ID" value="VYS93737.1"/>
    <property type="molecule type" value="Genomic_DNA"/>
</dbReference>
<protein>
    <submittedName>
        <fullName evidence="2">5-bromo-4-chloroindolyl phosphate hydrolysis protein</fullName>
    </submittedName>
</protein>
<sequence>MPVNDWNNLGRDVKDIVQHAINSGDFSALNRDLGATLDSALGNVAQSMKRAGNAYSNKYSYKPFGGYRNPSQRERMKEAREEFALFVNTNGAKALGLLFTTLGIALTIMFGVTAGILGILSLFIGSIASKIGTVMMIFLPAMGLSAIMGICGNRLRKKIKRFRSYVKTLNGKPYANVKDLAKSVRKSEKFVRKDLKKMIDKRMFLEGHLDKNGVCFMATDDAYEQYLETERNMEERKAEEARRPKTQLSEDVQKVIEEGNRYIEEIRRSNDAIPGVEISNKMYHLENVIRRIFQRVEKHPELINDLHKFMDYYLPTTMKLLNAYEELDKQDMQGENIKTAKSEIENTLDTINVAFENLLDSFYKETAWDVSSDISVLKTMFAQEGLTEKNNFQGKDN</sequence>
<keyword evidence="1" id="KW-0472">Membrane</keyword>
<proteinExistence type="predicted"/>
<dbReference type="Pfam" id="PF10112">
    <property type="entry name" value="Halogen_Hydrol"/>
    <property type="match status" value="1"/>
</dbReference>
<dbReference type="AlphaFoldDB" id="A0A6N2SJS9"/>
<organism evidence="2">
    <name type="scientific">Blautia hansenii</name>
    <name type="common">Ruminococcus hansenii</name>
    <dbReference type="NCBI Taxonomy" id="1322"/>
    <lineage>
        <taxon>Bacteria</taxon>
        <taxon>Bacillati</taxon>
        <taxon>Bacillota</taxon>
        <taxon>Clostridia</taxon>
        <taxon>Lachnospirales</taxon>
        <taxon>Lachnospiraceae</taxon>
        <taxon>Blautia</taxon>
    </lineage>
</organism>
<feature type="transmembrane region" description="Helical" evidence="1">
    <location>
        <begin position="95"/>
        <end position="125"/>
    </location>
</feature>
<gene>
    <name evidence="2" type="ORF">BHLFYP23_02153</name>
</gene>
<accession>A0A6N2SJS9</accession>
<feature type="transmembrane region" description="Helical" evidence="1">
    <location>
        <begin position="131"/>
        <end position="151"/>
    </location>
</feature>
<name>A0A6N2SJS9_BLAHA</name>
<evidence type="ECO:0000313" key="2">
    <source>
        <dbReference type="EMBL" id="VYS93737.1"/>
    </source>
</evidence>
<keyword evidence="1" id="KW-1133">Transmembrane helix</keyword>